<dbReference type="Pfam" id="PF05135">
    <property type="entry name" value="Phage_connect_1"/>
    <property type="match status" value="1"/>
</dbReference>
<dbReference type="InterPro" id="IPR021146">
    <property type="entry name" value="Phage_gp6-like_head-tail"/>
</dbReference>
<dbReference type="EMBL" id="CP016176">
    <property type="protein sequence ID" value="AOM42409.1"/>
    <property type="molecule type" value="Genomic_DNA"/>
</dbReference>
<proteinExistence type="predicted"/>
<evidence type="ECO:0000313" key="1">
    <source>
        <dbReference type="EMBL" id="AOM42409.1"/>
    </source>
</evidence>
<protein>
    <recommendedName>
        <fullName evidence="3">Phage gp6-like head-tail connector family protein</fullName>
    </recommendedName>
</protein>
<accession>A0ABN4SAG2</accession>
<reference evidence="1 2" key="1">
    <citation type="submission" date="2016-06" db="EMBL/GenBank/DDBJ databases">
        <title>Bacterial characters and pathogenicity of Xenorhabdus hominickii from an entomopathogenic nematode, Steinernema monticolum.</title>
        <authorList>
            <person name="Park Y."/>
            <person name="Kim Y."/>
        </authorList>
    </citation>
    <scope>NUCLEOTIDE SEQUENCE [LARGE SCALE GENOMIC DNA]</scope>
    <source>
        <strain evidence="1 2">ANU1</strain>
    </source>
</reference>
<keyword evidence="2" id="KW-1185">Reference proteome</keyword>
<sequence length="133" mass="14469">MPCPTLEKIKAQCRIDEDNHTDDSLLETYAAAAKTRAESYLNRTLYDENVPDGDPDGLLISADIELALLLAIGFWNENREAQSLPAGFKALLNGRTLPRSGRRSSTSVGGNCSRPGRKWPRSRCASGCVTAAM</sequence>
<evidence type="ECO:0000313" key="2">
    <source>
        <dbReference type="Proteomes" id="UP000094600"/>
    </source>
</evidence>
<dbReference type="Gene3D" id="1.10.3230.30">
    <property type="entry name" value="Phage gp6-like head-tail connector protein"/>
    <property type="match status" value="1"/>
</dbReference>
<dbReference type="Proteomes" id="UP000094600">
    <property type="component" value="Chromosome"/>
</dbReference>
<gene>
    <name evidence="1" type="ORF">A9255_18720</name>
</gene>
<evidence type="ECO:0008006" key="3">
    <source>
        <dbReference type="Google" id="ProtNLM"/>
    </source>
</evidence>
<dbReference type="InterPro" id="IPR006450">
    <property type="entry name" value="Phage_HK97_gp6-like"/>
</dbReference>
<dbReference type="NCBIfam" id="TIGR01560">
    <property type="entry name" value="put_DNA_pack"/>
    <property type="match status" value="1"/>
</dbReference>
<dbReference type="CDD" id="cd08054">
    <property type="entry name" value="gp6"/>
    <property type="match status" value="1"/>
</dbReference>
<organism evidence="1 2">
    <name type="scientific">Xenorhabdus hominickii</name>
    <dbReference type="NCBI Taxonomy" id="351679"/>
    <lineage>
        <taxon>Bacteria</taxon>
        <taxon>Pseudomonadati</taxon>
        <taxon>Pseudomonadota</taxon>
        <taxon>Gammaproteobacteria</taxon>
        <taxon>Enterobacterales</taxon>
        <taxon>Morganellaceae</taxon>
        <taxon>Xenorhabdus</taxon>
    </lineage>
</organism>
<name>A0ABN4SAG2_XENHO</name>